<proteinExistence type="predicted"/>
<sequence length="385" mass="44976">MDTIKEQISKMLDSGCGRMVLSKPEKTAEYRKITITQKAANYQIEKFTEKQAFHENVSREELIERIEGYLMQEYRQLNGFGAGLESIFLISKKGKVTFKQKRTDSTPKAEDNHNRKKQYLLEEGEIIPPLIDMGIFTSEGKIVTSMYDKFRQINRFIEIIDDYIRTMSVEKLNIIDFGCGKSYLTFILYYYLTKKRNLSVEMIGLDLKEDVIKKCNQAAKKYGYDGLHFEMGDINGYQAPFEVDMVITLHTCDTATDFALYNAICWNAKLIFSVPCCQHELNRQMKSEQFSLMMRYGIIQERFAALATDAIRANLLEYCGYKTQVMEFVDLSHTPKNLLIRGIKRKGITEVHRRKLLEEVEQMMKEYQLKPTLYELFLKKGYIKK</sequence>
<dbReference type="InterPro" id="IPR029063">
    <property type="entry name" value="SAM-dependent_MTases_sf"/>
</dbReference>
<dbReference type="Pfam" id="PF13679">
    <property type="entry name" value="Methyltransf_32"/>
    <property type="match status" value="1"/>
</dbReference>
<dbReference type="GO" id="GO:0032259">
    <property type="term" value="P:methylation"/>
    <property type="evidence" value="ECO:0007669"/>
    <property type="project" value="UniProtKB-KW"/>
</dbReference>
<protein>
    <submittedName>
        <fullName evidence="2">SAM-dependent methyltransferase</fullName>
    </submittedName>
</protein>
<dbReference type="CDD" id="cd02440">
    <property type="entry name" value="AdoMet_MTases"/>
    <property type="match status" value="1"/>
</dbReference>
<keyword evidence="3" id="KW-1185">Reference proteome</keyword>
<dbReference type="AlphaFoldDB" id="A0A923RRZ3"/>
<reference evidence="2" key="1">
    <citation type="submission" date="2020-08" db="EMBL/GenBank/DDBJ databases">
        <title>Genome public.</title>
        <authorList>
            <person name="Liu C."/>
            <person name="Sun Q."/>
        </authorList>
    </citation>
    <scope>NUCLEOTIDE SEQUENCE</scope>
    <source>
        <strain evidence="2">BX1005</strain>
    </source>
</reference>
<dbReference type="EMBL" id="JACOPH010000001">
    <property type="protein sequence ID" value="MBC5713077.1"/>
    <property type="molecule type" value="Genomic_DNA"/>
</dbReference>
<dbReference type="PANTHER" id="PTHR13369:SF3">
    <property type="entry name" value="METHYLTRANSFERASE DOMAIN-CONTAINING PROTEIN"/>
    <property type="match status" value="1"/>
</dbReference>
<evidence type="ECO:0000259" key="1">
    <source>
        <dbReference type="Pfam" id="PF13679"/>
    </source>
</evidence>
<dbReference type="InterPro" id="IPR025714">
    <property type="entry name" value="Methyltranfer_dom"/>
</dbReference>
<gene>
    <name evidence="2" type="ORF">H8S17_02430</name>
</gene>
<dbReference type="Proteomes" id="UP000606720">
    <property type="component" value="Unassembled WGS sequence"/>
</dbReference>
<dbReference type="GO" id="GO:0005737">
    <property type="term" value="C:cytoplasm"/>
    <property type="evidence" value="ECO:0007669"/>
    <property type="project" value="TreeGrafter"/>
</dbReference>
<dbReference type="RefSeq" id="WP_186866072.1">
    <property type="nucleotide sequence ID" value="NZ_JACOPH010000001.1"/>
</dbReference>
<dbReference type="SUPFAM" id="SSF53335">
    <property type="entry name" value="S-adenosyl-L-methionine-dependent methyltransferases"/>
    <property type="match status" value="1"/>
</dbReference>
<keyword evidence="2" id="KW-0808">Transferase</keyword>
<comment type="caution">
    <text evidence="2">The sequence shown here is derived from an EMBL/GenBank/DDBJ whole genome shotgun (WGS) entry which is preliminary data.</text>
</comment>
<dbReference type="PANTHER" id="PTHR13369">
    <property type="match status" value="1"/>
</dbReference>
<accession>A0A923RRZ3</accession>
<dbReference type="Gene3D" id="3.40.50.150">
    <property type="entry name" value="Vaccinia Virus protein VP39"/>
    <property type="match status" value="1"/>
</dbReference>
<dbReference type="GO" id="GO:0008168">
    <property type="term" value="F:methyltransferase activity"/>
    <property type="evidence" value="ECO:0007669"/>
    <property type="project" value="UniProtKB-KW"/>
</dbReference>
<evidence type="ECO:0000313" key="3">
    <source>
        <dbReference type="Proteomes" id="UP000606720"/>
    </source>
</evidence>
<organism evidence="2 3">
    <name type="scientific">Roseburia zhanii</name>
    <dbReference type="NCBI Taxonomy" id="2763064"/>
    <lineage>
        <taxon>Bacteria</taxon>
        <taxon>Bacillati</taxon>
        <taxon>Bacillota</taxon>
        <taxon>Clostridia</taxon>
        <taxon>Lachnospirales</taxon>
        <taxon>Lachnospiraceae</taxon>
        <taxon>Roseburia</taxon>
    </lineage>
</organism>
<name>A0A923RRZ3_9FIRM</name>
<evidence type="ECO:0000313" key="2">
    <source>
        <dbReference type="EMBL" id="MBC5713077.1"/>
    </source>
</evidence>
<keyword evidence="2" id="KW-0489">Methyltransferase</keyword>
<feature type="domain" description="Methyltransferase" evidence="1">
    <location>
        <begin position="148"/>
        <end position="284"/>
    </location>
</feature>